<name>A0ABV0EPI2_9ENTE</name>
<dbReference type="SUPFAM" id="SSF54611">
    <property type="entry name" value="SecB-like"/>
    <property type="match status" value="1"/>
</dbReference>
<dbReference type="PIRSF" id="PIRSF031568">
    <property type="entry name" value="UCP031568"/>
    <property type="match status" value="1"/>
</dbReference>
<dbReference type="RefSeq" id="WP_207702001.1">
    <property type="nucleotide sequence ID" value="NZ_JAFREL020000002.1"/>
</dbReference>
<dbReference type="InterPro" id="IPR035958">
    <property type="entry name" value="SecB-like_sf"/>
</dbReference>
<keyword evidence="2" id="KW-1185">Reference proteome</keyword>
<evidence type="ECO:0000313" key="2">
    <source>
        <dbReference type="Proteomes" id="UP000664357"/>
    </source>
</evidence>
<dbReference type="Gene3D" id="3.10.420.10">
    <property type="entry name" value="SecB-like"/>
    <property type="match status" value="1"/>
</dbReference>
<dbReference type="InterPro" id="IPR009530">
    <property type="entry name" value="DUF1149"/>
</dbReference>
<comment type="caution">
    <text evidence="1">The sequence shown here is derived from an EMBL/GenBank/DDBJ whole genome shotgun (WGS) entry which is preliminary data.</text>
</comment>
<proteinExistence type="predicted"/>
<dbReference type="Pfam" id="PF06619">
    <property type="entry name" value="DUF1149"/>
    <property type="match status" value="1"/>
</dbReference>
<evidence type="ECO:0008006" key="3">
    <source>
        <dbReference type="Google" id="ProtNLM"/>
    </source>
</evidence>
<dbReference type="Proteomes" id="UP000664357">
    <property type="component" value="Unassembled WGS sequence"/>
</dbReference>
<evidence type="ECO:0000313" key="1">
    <source>
        <dbReference type="EMBL" id="MEO1770534.1"/>
    </source>
</evidence>
<organism evidence="1 2">
    <name type="scientific">Candidatus Enterococcus ferrettii</name>
    <dbReference type="NCBI Taxonomy" id="2815324"/>
    <lineage>
        <taxon>Bacteria</taxon>
        <taxon>Bacillati</taxon>
        <taxon>Bacillota</taxon>
        <taxon>Bacilli</taxon>
        <taxon>Lactobacillales</taxon>
        <taxon>Enterococcaceae</taxon>
        <taxon>Enterococcus</taxon>
    </lineage>
</organism>
<sequence length="137" mass="15477">MEIHRRHPLVEAFHYDRIQEDTEEQHLNLSILPLETEQPESMGHQTSTVGTRLDFSLTVKKFKISGGITQINHIKNKQVETQEDLTEAEIAELATPLLALVQRLTYEVSEIALNGPGTSLDFTQVSDPDLPINKFSI</sequence>
<gene>
    <name evidence="1" type="ORF">JZO67_002487</name>
</gene>
<protein>
    <recommendedName>
        <fullName evidence="3">DUF1149 family protein</fullName>
    </recommendedName>
</protein>
<dbReference type="EMBL" id="JAFREL020000002">
    <property type="protein sequence ID" value="MEO1770534.1"/>
    <property type="molecule type" value="Genomic_DNA"/>
</dbReference>
<reference evidence="1 2" key="1">
    <citation type="submission" date="2024-02" db="EMBL/GenBank/DDBJ databases">
        <title>The Genome Sequence of Enterococcus sp. DIV0159.</title>
        <authorList>
            <person name="Earl A."/>
            <person name="Manson A."/>
            <person name="Gilmore M."/>
            <person name="Sanders J."/>
            <person name="Shea T."/>
            <person name="Howe W."/>
            <person name="Livny J."/>
            <person name="Cuomo C."/>
            <person name="Neafsey D."/>
            <person name="Birren B."/>
        </authorList>
    </citation>
    <scope>NUCLEOTIDE SEQUENCE [LARGE SCALE GENOMIC DNA]</scope>
    <source>
        <strain evidence="1 2">665A</strain>
    </source>
</reference>
<accession>A0ABV0EPI2</accession>